<protein>
    <submittedName>
        <fullName evidence="4">GNAT family N-acetyltransferase</fullName>
        <ecNumber evidence="4">2.3.1.-</ecNumber>
    </submittedName>
</protein>
<reference evidence="4 5" key="1">
    <citation type="journal article" date="2020" name="Nature">
        <title>Isolation of an archaeon at the prokaryote-eukaryote interface.</title>
        <authorList>
            <person name="Imachi H."/>
            <person name="Nobu M.K."/>
            <person name="Nakahara N."/>
            <person name="Morono Y."/>
            <person name="Ogawara M."/>
            <person name="Takaki Y."/>
            <person name="Takano Y."/>
            <person name="Uematsu K."/>
            <person name="Ikuta T."/>
            <person name="Ito M."/>
            <person name="Matsui Y."/>
            <person name="Miyazaki M."/>
            <person name="Murata K."/>
            <person name="Saito Y."/>
            <person name="Sakai S."/>
            <person name="Song C."/>
            <person name="Tasumi E."/>
            <person name="Yamanaka Y."/>
            <person name="Yamaguchi T."/>
            <person name="Kamagata Y."/>
            <person name="Tamaki H."/>
            <person name="Takai K."/>
        </authorList>
    </citation>
    <scope>NUCLEOTIDE SEQUENCE [LARGE SCALE GENOMIC DNA]</scope>
    <source>
        <strain evidence="4 5">MK-D1</strain>
    </source>
</reference>
<feature type="domain" description="N-acetyltransferase" evidence="3">
    <location>
        <begin position="9"/>
        <end position="166"/>
    </location>
</feature>
<evidence type="ECO:0000259" key="3">
    <source>
        <dbReference type="PROSITE" id="PS51186"/>
    </source>
</evidence>
<dbReference type="InterPro" id="IPR045047">
    <property type="entry name" value="Ard1-like"/>
</dbReference>
<dbReference type="CDD" id="cd04301">
    <property type="entry name" value="NAT_SF"/>
    <property type="match status" value="1"/>
</dbReference>
<dbReference type="InterPro" id="IPR000182">
    <property type="entry name" value="GNAT_dom"/>
</dbReference>
<gene>
    <name evidence="4" type="ORF">DSAG12_00600</name>
</gene>
<proteinExistence type="predicted"/>
<dbReference type="Proteomes" id="UP000321408">
    <property type="component" value="Chromosome"/>
</dbReference>
<dbReference type="OrthoDB" id="43754at2157"/>
<dbReference type="GeneID" id="41328605"/>
<dbReference type="InterPro" id="IPR016181">
    <property type="entry name" value="Acyl_CoA_acyltransferase"/>
</dbReference>
<dbReference type="SUPFAM" id="SSF55729">
    <property type="entry name" value="Acyl-CoA N-acyltransferases (Nat)"/>
    <property type="match status" value="1"/>
</dbReference>
<dbReference type="RefSeq" id="WP_147661725.1">
    <property type="nucleotide sequence ID" value="NZ_CP042905.2"/>
</dbReference>
<dbReference type="EMBL" id="CP042905">
    <property type="protein sequence ID" value="QEE14784.1"/>
    <property type="molecule type" value="Genomic_DNA"/>
</dbReference>
<organism evidence="4 5">
    <name type="scientific">Promethearchaeum syntrophicum</name>
    <dbReference type="NCBI Taxonomy" id="2594042"/>
    <lineage>
        <taxon>Archaea</taxon>
        <taxon>Promethearchaeati</taxon>
        <taxon>Promethearchaeota</taxon>
        <taxon>Promethearchaeia</taxon>
        <taxon>Promethearchaeales</taxon>
        <taxon>Promethearchaeaceae</taxon>
        <taxon>Promethearchaeum</taxon>
    </lineage>
</organism>
<name>A0A5B9D6Q6_9ARCH</name>
<dbReference type="EC" id="2.3.1.-" evidence="4"/>
<dbReference type="PROSITE" id="PS51186">
    <property type="entry name" value="GNAT"/>
    <property type="match status" value="1"/>
</dbReference>
<accession>A0A5B9D6Q6</accession>
<dbReference type="KEGG" id="psyt:DSAG12_00600"/>
<evidence type="ECO:0000313" key="4">
    <source>
        <dbReference type="EMBL" id="QEE14784.1"/>
    </source>
</evidence>
<sequence>MNLMKPLDFSLRSCSYDDIPAVMDVNETTLPENYPLFFYEQILEKYPKTFILAYNKDDPKQIIGYIMWRVERGLSSFGLDHVKKAHLVSLAVLQNHRRKGIANELLLRSMDLIREFKISEYVLEVRVSNSGAVRLYKELHDFKKIRIIGHYYRDGEDAFYMAAINKEKETKKISNHDLSGMTDKEIKQHFLDKNQGYLLYNCPNCNSLQIKALKYSLAGTVDPDNKETLDCADCNEKLALYDISQGKYNSFK</sequence>
<keyword evidence="2 4" id="KW-0012">Acyltransferase</keyword>
<dbReference type="Gene3D" id="3.40.630.30">
    <property type="match status" value="1"/>
</dbReference>
<evidence type="ECO:0000256" key="1">
    <source>
        <dbReference type="ARBA" id="ARBA00022679"/>
    </source>
</evidence>
<dbReference type="GO" id="GO:0004596">
    <property type="term" value="F:protein-N-terminal amino-acid acetyltransferase activity"/>
    <property type="evidence" value="ECO:0007669"/>
    <property type="project" value="InterPro"/>
</dbReference>
<dbReference type="PANTHER" id="PTHR23091:SF4">
    <property type="entry name" value="N-TERMINAL AMINO-ACID N(ALPHA)-ACETYLTRANSFERASE NATA"/>
    <property type="match status" value="1"/>
</dbReference>
<dbReference type="PANTHER" id="PTHR23091">
    <property type="entry name" value="N-TERMINAL ACETYLTRANSFERASE"/>
    <property type="match status" value="1"/>
</dbReference>
<evidence type="ECO:0000313" key="5">
    <source>
        <dbReference type="Proteomes" id="UP000321408"/>
    </source>
</evidence>
<keyword evidence="5" id="KW-1185">Reference proteome</keyword>
<reference evidence="4 5" key="2">
    <citation type="journal article" date="2024" name="Int. J. Syst. Evol. Microbiol.">
        <title>Promethearchaeum syntrophicum gen. nov., sp. nov., an anaerobic, obligately syntrophic archaeon, the first isolate of the lineage 'Asgard' archaea, and proposal of the new archaeal phylum Promethearchaeota phyl. nov. and kingdom Promethearchaeati regn. nov.</title>
        <authorList>
            <person name="Imachi H."/>
            <person name="Nobu M.K."/>
            <person name="Kato S."/>
            <person name="Takaki Y."/>
            <person name="Miyazaki M."/>
            <person name="Miyata M."/>
            <person name="Ogawara M."/>
            <person name="Saito Y."/>
            <person name="Sakai S."/>
            <person name="Tahara Y.O."/>
            <person name="Takano Y."/>
            <person name="Tasumi E."/>
            <person name="Uematsu K."/>
            <person name="Yoshimura T."/>
            <person name="Itoh T."/>
            <person name="Ohkuma M."/>
            <person name="Takai K."/>
        </authorList>
    </citation>
    <scope>NUCLEOTIDE SEQUENCE [LARGE SCALE GENOMIC DNA]</scope>
    <source>
        <strain evidence="4 5">MK-D1</strain>
    </source>
</reference>
<evidence type="ECO:0000256" key="2">
    <source>
        <dbReference type="ARBA" id="ARBA00023315"/>
    </source>
</evidence>
<keyword evidence="1 4" id="KW-0808">Transferase</keyword>
<dbReference type="GO" id="GO:0031415">
    <property type="term" value="C:NatA complex"/>
    <property type="evidence" value="ECO:0007669"/>
    <property type="project" value="InterPro"/>
</dbReference>
<dbReference type="AlphaFoldDB" id="A0A5B9D6Q6"/>
<dbReference type="Pfam" id="PF00583">
    <property type="entry name" value="Acetyltransf_1"/>
    <property type="match status" value="1"/>
</dbReference>